<proteinExistence type="predicted"/>
<reference evidence="1 2" key="1">
    <citation type="journal article" date="2013" name="Genome Announc.">
        <title>Draft Genome Sequence for Caulobacter sp. Strain OR37, a Bacterium Tolerant to Heavy Metals.</title>
        <authorList>
            <person name="Utturkar S.M."/>
            <person name="Bollmann A."/>
            <person name="Brzoska R.M."/>
            <person name="Klingeman D.M."/>
            <person name="Epstein S.E."/>
            <person name="Palumbo A.V."/>
            <person name="Brown S.D."/>
        </authorList>
    </citation>
    <scope>NUCLEOTIDE SEQUENCE [LARGE SCALE GENOMIC DNA]</scope>
    <source>
        <strain evidence="1 2">OR37</strain>
    </source>
</reference>
<evidence type="ECO:0008006" key="3">
    <source>
        <dbReference type="Google" id="ProtNLM"/>
    </source>
</evidence>
<accession>R0D3D6</accession>
<comment type="caution">
    <text evidence="1">The sequence shown here is derived from an EMBL/GenBank/DDBJ whole genome shotgun (WGS) entry which is preliminary data.</text>
</comment>
<dbReference type="Proteomes" id="UP000013063">
    <property type="component" value="Unassembled WGS sequence"/>
</dbReference>
<dbReference type="EMBL" id="APMP01000003">
    <property type="protein sequence ID" value="ENZ83126.1"/>
    <property type="molecule type" value="Genomic_DNA"/>
</dbReference>
<sequence>MKINQIPDLYWAQLRQVKAGAIYSRLYRNRLSRRIKAVELIKAAGSSGAIAGWVIWKDLPLLWSGIIAGAQLLDALKGVFPFAKLHRAASDLTVAMETIWIDADAEWTDIYAGRLTDQDITKRLQKLRKLVLQAENKHFPDGFEYEAKLAALAEQETKSYFRITYESEVKP</sequence>
<dbReference type="PATRIC" id="fig|1292034.3.peg.893"/>
<keyword evidence="2" id="KW-1185">Reference proteome</keyword>
<name>R0D3D6_CAUVI</name>
<gene>
    <name evidence="1" type="ORF">OR37_00900</name>
</gene>
<dbReference type="OrthoDB" id="9182243at2"/>
<protein>
    <recommendedName>
        <fullName evidence="3">SMODS and SLOG-associating 2TM effector domain-containing protein</fullName>
    </recommendedName>
</protein>
<evidence type="ECO:0000313" key="1">
    <source>
        <dbReference type="EMBL" id="ENZ83126.1"/>
    </source>
</evidence>
<dbReference type="RefSeq" id="WP_004616274.1">
    <property type="nucleotide sequence ID" value="NZ_APMP01000003.1"/>
</dbReference>
<organism evidence="1 2">
    <name type="scientific">Caulobacter vibrioides OR37</name>
    <dbReference type="NCBI Taxonomy" id="1292034"/>
    <lineage>
        <taxon>Bacteria</taxon>
        <taxon>Pseudomonadati</taxon>
        <taxon>Pseudomonadota</taxon>
        <taxon>Alphaproteobacteria</taxon>
        <taxon>Caulobacterales</taxon>
        <taxon>Caulobacteraceae</taxon>
        <taxon>Caulobacter</taxon>
    </lineage>
</organism>
<dbReference type="AlphaFoldDB" id="R0D3D6"/>
<evidence type="ECO:0000313" key="2">
    <source>
        <dbReference type="Proteomes" id="UP000013063"/>
    </source>
</evidence>